<feature type="transmembrane region" description="Helical" evidence="2">
    <location>
        <begin position="153"/>
        <end position="173"/>
    </location>
</feature>
<keyword evidence="2" id="KW-0472">Membrane</keyword>
<dbReference type="InterPro" id="IPR036259">
    <property type="entry name" value="MFS_trans_sf"/>
</dbReference>
<dbReference type="Proteomes" id="UP000807785">
    <property type="component" value="Unassembled WGS sequence"/>
</dbReference>
<dbReference type="Gene3D" id="1.20.1250.20">
    <property type="entry name" value="MFS general substrate transporter like domains"/>
    <property type="match status" value="2"/>
</dbReference>
<feature type="transmembrane region" description="Helical" evidence="2">
    <location>
        <begin position="394"/>
        <end position="417"/>
    </location>
</feature>
<feature type="transmembrane region" description="Helical" evidence="2">
    <location>
        <begin position="83"/>
        <end position="101"/>
    </location>
</feature>
<dbReference type="PANTHER" id="PTHR11328">
    <property type="entry name" value="MAJOR FACILITATOR SUPERFAMILY DOMAIN-CONTAINING PROTEIN"/>
    <property type="match status" value="1"/>
</dbReference>
<dbReference type="AlphaFoldDB" id="A0A9D7E2Q5"/>
<proteinExistence type="inferred from homology"/>
<dbReference type="GO" id="GO:0015293">
    <property type="term" value="F:symporter activity"/>
    <property type="evidence" value="ECO:0007669"/>
    <property type="project" value="InterPro"/>
</dbReference>
<dbReference type="InterPro" id="IPR039672">
    <property type="entry name" value="MFS_2"/>
</dbReference>
<dbReference type="EMBL" id="JADJEV010000005">
    <property type="protein sequence ID" value="MBK6975510.1"/>
    <property type="molecule type" value="Genomic_DNA"/>
</dbReference>
<sequence>MITSVARPQTLSWRDLSAYGVLGLPLAFAALPIYVHVPKLYGDTLGLSLSVVGGVLLGARLLDALVDPLLGWWSDRIDQRKRLIALALPVLAIGMVGLLAPRAEWVGAAWLAATLTIVYLGFSLAQVNYYAWGAELSTAQHERTRITAWREGFALLGVVAASALPTLLAPDMAQGVGRLAWLFLPILVVTAAITLLRAPGKRATQPQRASLLTAMSVTLGNRAFLLLLGVFALNGIASAIPATLVLFFVDDVLQLEHAAGLFLAIYFVAGVAALPLWVALSARIGKSPAWLISMGLACVVFVWAFFLGPGELLAFGLICILSGAALGADLALPPSMLADVMDRDARGAGDAKSGAYFGLWNLVTKLNLALAAGIALPLISLLGYQPGGRDAQGIAGLAFVYALVPTGLKLLAALLLVRCMRRL</sequence>
<reference evidence="3" key="1">
    <citation type="submission" date="2020-10" db="EMBL/GenBank/DDBJ databases">
        <title>Connecting structure to function with the recovery of over 1000 high-quality activated sludge metagenome-assembled genomes encoding full-length rRNA genes using long-read sequencing.</title>
        <authorList>
            <person name="Singleton C.M."/>
            <person name="Petriglieri F."/>
            <person name="Kristensen J.M."/>
            <person name="Kirkegaard R.H."/>
            <person name="Michaelsen T.Y."/>
            <person name="Andersen M.H."/>
            <person name="Karst S.M."/>
            <person name="Dueholm M.S."/>
            <person name="Nielsen P.H."/>
            <person name="Albertsen M."/>
        </authorList>
    </citation>
    <scope>NUCLEOTIDE SEQUENCE</scope>
    <source>
        <strain evidence="3">Bjer_18-Q3-R1-45_BAT3C.347</strain>
    </source>
</reference>
<evidence type="ECO:0000313" key="4">
    <source>
        <dbReference type="Proteomes" id="UP000807785"/>
    </source>
</evidence>
<accession>A0A9D7E2Q5</accession>
<feature type="transmembrane region" description="Helical" evidence="2">
    <location>
        <begin position="261"/>
        <end position="282"/>
    </location>
</feature>
<feature type="transmembrane region" description="Helical" evidence="2">
    <location>
        <begin position="179"/>
        <end position="198"/>
    </location>
</feature>
<evidence type="ECO:0000256" key="1">
    <source>
        <dbReference type="ARBA" id="ARBA00009617"/>
    </source>
</evidence>
<dbReference type="Pfam" id="PF13347">
    <property type="entry name" value="MFS_2"/>
    <property type="match status" value="1"/>
</dbReference>
<keyword evidence="2" id="KW-1133">Transmembrane helix</keyword>
<evidence type="ECO:0000313" key="3">
    <source>
        <dbReference type="EMBL" id="MBK6975510.1"/>
    </source>
</evidence>
<feature type="transmembrane region" description="Helical" evidence="2">
    <location>
        <begin position="224"/>
        <end position="249"/>
    </location>
</feature>
<comment type="caution">
    <text evidence="3">The sequence shown here is derived from an EMBL/GenBank/DDBJ whole genome shotgun (WGS) entry which is preliminary data.</text>
</comment>
<keyword evidence="2" id="KW-0812">Transmembrane</keyword>
<feature type="transmembrane region" description="Helical" evidence="2">
    <location>
        <begin position="312"/>
        <end position="332"/>
    </location>
</feature>
<comment type="similarity">
    <text evidence="1">Belongs to the sodium:galactoside symporter (TC 2.A.2) family.</text>
</comment>
<feature type="transmembrane region" description="Helical" evidence="2">
    <location>
        <begin position="353"/>
        <end position="382"/>
    </location>
</feature>
<feature type="transmembrane region" description="Helical" evidence="2">
    <location>
        <begin position="41"/>
        <end position="62"/>
    </location>
</feature>
<evidence type="ECO:0000256" key="2">
    <source>
        <dbReference type="SAM" id="Phobius"/>
    </source>
</evidence>
<dbReference type="GO" id="GO:0005886">
    <property type="term" value="C:plasma membrane"/>
    <property type="evidence" value="ECO:0007669"/>
    <property type="project" value="TreeGrafter"/>
</dbReference>
<gene>
    <name evidence="3" type="ORF">IPH26_22010</name>
</gene>
<feature type="transmembrane region" description="Helical" evidence="2">
    <location>
        <begin position="107"/>
        <end position="132"/>
    </location>
</feature>
<dbReference type="SUPFAM" id="SSF103473">
    <property type="entry name" value="MFS general substrate transporter"/>
    <property type="match status" value="1"/>
</dbReference>
<feature type="transmembrane region" description="Helical" evidence="2">
    <location>
        <begin position="289"/>
        <end position="306"/>
    </location>
</feature>
<feature type="transmembrane region" description="Helical" evidence="2">
    <location>
        <begin position="16"/>
        <end position="35"/>
    </location>
</feature>
<organism evidence="3 4">
    <name type="scientific">Candidatus Methylophosphatis roskildensis</name>
    <dbReference type="NCBI Taxonomy" id="2899263"/>
    <lineage>
        <taxon>Bacteria</taxon>
        <taxon>Pseudomonadati</taxon>
        <taxon>Pseudomonadota</taxon>
        <taxon>Betaproteobacteria</taxon>
        <taxon>Nitrosomonadales</taxon>
        <taxon>Sterolibacteriaceae</taxon>
        <taxon>Candidatus Methylophosphatis</taxon>
    </lineage>
</organism>
<dbReference type="GO" id="GO:0008643">
    <property type="term" value="P:carbohydrate transport"/>
    <property type="evidence" value="ECO:0007669"/>
    <property type="project" value="InterPro"/>
</dbReference>
<name>A0A9D7E2Q5_9PROT</name>
<dbReference type="PANTHER" id="PTHR11328:SF24">
    <property type="entry name" value="MAJOR FACILITATOR SUPERFAMILY (MFS) PROFILE DOMAIN-CONTAINING PROTEIN"/>
    <property type="match status" value="1"/>
</dbReference>
<protein>
    <submittedName>
        <fullName evidence="3">MFS transporter</fullName>
    </submittedName>
</protein>